<proteinExistence type="predicted"/>
<evidence type="ECO:0000313" key="2">
    <source>
        <dbReference type="Proteomes" id="UP001078742"/>
    </source>
</evidence>
<accession>A0A9Q4JAK6</accession>
<organism evidence="1 2">
    <name type="scientific">Bacteroides fragilis</name>
    <dbReference type="NCBI Taxonomy" id="817"/>
    <lineage>
        <taxon>Bacteria</taxon>
        <taxon>Pseudomonadati</taxon>
        <taxon>Bacteroidota</taxon>
        <taxon>Bacteroidia</taxon>
        <taxon>Bacteroidales</taxon>
        <taxon>Bacteroidaceae</taxon>
        <taxon>Bacteroides</taxon>
    </lineage>
</organism>
<name>A0A9Q4JAK6_BACFG</name>
<protein>
    <submittedName>
        <fullName evidence="1">TIGR04149 family rSAM-modified RiPP</fullName>
    </submittedName>
</protein>
<dbReference type="Proteomes" id="UP001078742">
    <property type="component" value="Unassembled WGS sequence"/>
</dbReference>
<sequence length="84" mass="8874">MKKLSKIKLTNLSQEDLADREMNALRGGNNCGCGCNNGGPSSKHNVADYNWNGNLYSPGGNDYCSWEGSGDVTVYGGSKAPGMP</sequence>
<comment type="caution">
    <text evidence="1">The sequence shown here is derived from an EMBL/GenBank/DDBJ whole genome shotgun (WGS) entry which is preliminary data.</text>
</comment>
<reference evidence="1" key="1">
    <citation type="submission" date="2022-12" db="EMBL/GenBank/DDBJ databases">
        <title>Development of a Multilocus Sequence Typing Scheme for Bacteroides fragilis Based on Whole Genome Sequencing Data and Clinical Application.</title>
        <authorList>
            <person name="Nielsen F.D."/>
            <person name="Justesen U.S."/>
        </authorList>
    </citation>
    <scope>NUCLEOTIDE SEQUENCE</scope>
    <source>
        <strain evidence="1">BF_BC_VIB_DK_2012_57</strain>
    </source>
</reference>
<dbReference type="AlphaFoldDB" id="A0A9Q4JAK6"/>
<dbReference type="RefSeq" id="WP_005791817.1">
    <property type="nucleotide sequence ID" value="NZ_JADMRZ010000013.1"/>
</dbReference>
<dbReference type="InterPro" id="IPR026408">
    <property type="entry name" value="GG_sam_targ_CFB"/>
</dbReference>
<dbReference type="EMBL" id="JAPUAV010000016">
    <property type="protein sequence ID" value="MCZ2573314.1"/>
    <property type="molecule type" value="Genomic_DNA"/>
</dbReference>
<dbReference type="NCBIfam" id="TIGR04149">
    <property type="entry name" value="GG_sam_targ_CFB"/>
    <property type="match status" value="1"/>
</dbReference>
<gene>
    <name evidence="1" type="ORF">O1420_18240</name>
</gene>
<evidence type="ECO:0000313" key="1">
    <source>
        <dbReference type="EMBL" id="MCZ2573314.1"/>
    </source>
</evidence>